<evidence type="ECO:0000313" key="4">
    <source>
        <dbReference type="Proteomes" id="UP000271162"/>
    </source>
</evidence>
<organism evidence="5">
    <name type="scientific">Nippostrongylus brasiliensis</name>
    <name type="common">Rat hookworm</name>
    <dbReference type="NCBI Taxonomy" id="27835"/>
    <lineage>
        <taxon>Eukaryota</taxon>
        <taxon>Metazoa</taxon>
        <taxon>Ecdysozoa</taxon>
        <taxon>Nematoda</taxon>
        <taxon>Chromadorea</taxon>
        <taxon>Rhabditida</taxon>
        <taxon>Rhabditina</taxon>
        <taxon>Rhabditomorpha</taxon>
        <taxon>Strongyloidea</taxon>
        <taxon>Heligmosomidae</taxon>
        <taxon>Nippostrongylus</taxon>
    </lineage>
</organism>
<name>A0A0N4YFN8_NIPBR</name>
<evidence type="ECO:0000256" key="1">
    <source>
        <dbReference type="SAM" id="MobiDB-lite"/>
    </source>
</evidence>
<feature type="compositionally biased region" description="Basic residues" evidence="1">
    <location>
        <begin position="62"/>
        <end position="72"/>
    </location>
</feature>
<feature type="signal peptide" evidence="2">
    <location>
        <begin position="1"/>
        <end position="18"/>
    </location>
</feature>
<keyword evidence="2" id="KW-0732">Signal</keyword>
<feature type="region of interest" description="Disordered" evidence="1">
    <location>
        <begin position="53"/>
        <end position="72"/>
    </location>
</feature>
<evidence type="ECO:0000313" key="3">
    <source>
        <dbReference type="EMBL" id="VDL79175.1"/>
    </source>
</evidence>
<dbReference type="EMBL" id="UYSL01021798">
    <property type="protein sequence ID" value="VDL79175.1"/>
    <property type="molecule type" value="Genomic_DNA"/>
</dbReference>
<keyword evidence="4" id="KW-1185">Reference proteome</keyword>
<evidence type="ECO:0000313" key="5">
    <source>
        <dbReference type="WBParaSite" id="NBR_0001558001-mRNA-1"/>
    </source>
</evidence>
<gene>
    <name evidence="3" type="ORF">NBR_LOCUS15581</name>
</gene>
<protein>
    <submittedName>
        <fullName evidence="3 5">Uncharacterized protein</fullName>
    </submittedName>
</protein>
<sequence length="72" mass="8294">MRTFTFLLLIDLIILVTAITRNYLPPYYGPLEKFVDKNTGAVDGRKARMQFDSTRNVGNEKHVRRSHAAKAR</sequence>
<reference evidence="5" key="1">
    <citation type="submission" date="2017-02" db="UniProtKB">
        <authorList>
            <consortium name="WormBaseParasite"/>
        </authorList>
    </citation>
    <scope>IDENTIFICATION</scope>
</reference>
<reference evidence="3 4" key="2">
    <citation type="submission" date="2018-11" db="EMBL/GenBank/DDBJ databases">
        <authorList>
            <consortium name="Pathogen Informatics"/>
        </authorList>
    </citation>
    <scope>NUCLEOTIDE SEQUENCE [LARGE SCALE GENOMIC DNA]</scope>
</reference>
<proteinExistence type="predicted"/>
<evidence type="ECO:0000256" key="2">
    <source>
        <dbReference type="SAM" id="SignalP"/>
    </source>
</evidence>
<dbReference type="WBParaSite" id="NBR_0001558001-mRNA-1">
    <property type="protein sequence ID" value="NBR_0001558001-mRNA-1"/>
    <property type="gene ID" value="NBR_0001558001"/>
</dbReference>
<accession>A0A0N4YFN8</accession>
<dbReference type="AlphaFoldDB" id="A0A0N4YFN8"/>
<dbReference type="Proteomes" id="UP000271162">
    <property type="component" value="Unassembled WGS sequence"/>
</dbReference>
<feature type="chain" id="PRO_5043125578" evidence="2">
    <location>
        <begin position="19"/>
        <end position="72"/>
    </location>
</feature>